<gene>
    <name evidence="1" type="ORF">LOK49_LG13G00078</name>
</gene>
<dbReference type="EMBL" id="CM045771">
    <property type="protein sequence ID" value="KAI7987267.1"/>
    <property type="molecule type" value="Genomic_DNA"/>
</dbReference>
<proteinExistence type="predicted"/>
<evidence type="ECO:0000313" key="1">
    <source>
        <dbReference type="EMBL" id="KAI7987267.1"/>
    </source>
</evidence>
<organism evidence="1 2">
    <name type="scientific">Camellia lanceoleosa</name>
    <dbReference type="NCBI Taxonomy" id="1840588"/>
    <lineage>
        <taxon>Eukaryota</taxon>
        <taxon>Viridiplantae</taxon>
        <taxon>Streptophyta</taxon>
        <taxon>Embryophyta</taxon>
        <taxon>Tracheophyta</taxon>
        <taxon>Spermatophyta</taxon>
        <taxon>Magnoliopsida</taxon>
        <taxon>eudicotyledons</taxon>
        <taxon>Gunneridae</taxon>
        <taxon>Pentapetalae</taxon>
        <taxon>asterids</taxon>
        <taxon>Ericales</taxon>
        <taxon>Theaceae</taxon>
        <taxon>Camellia</taxon>
    </lineage>
</organism>
<accession>A0ACC0FEX7</accession>
<reference evidence="1 2" key="1">
    <citation type="journal article" date="2022" name="Plant J.">
        <title>Chromosome-level genome of Camellia lanceoleosa provides a valuable resource for understanding genome evolution and self-incompatibility.</title>
        <authorList>
            <person name="Gong W."/>
            <person name="Xiao S."/>
            <person name="Wang L."/>
            <person name="Liao Z."/>
            <person name="Chang Y."/>
            <person name="Mo W."/>
            <person name="Hu G."/>
            <person name="Li W."/>
            <person name="Zhao G."/>
            <person name="Zhu H."/>
            <person name="Hu X."/>
            <person name="Ji K."/>
            <person name="Xiang X."/>
            <person name="Song Q."/>
            <person name="Yuan D."/>
            <person name="Jin S."/>
            <person name="Zhang L."/>
        </authorList>
    </citation>
    <scope>NUCLEOTIDE SEQUENCE [LARGE SCALE GENOMIC DNA]</scope>
    <source>
        <strain evidence="1">SQ_2022a</strain>
    </source>
</reference>
<name>A0ACC0FEX7_9ERIC</name>
<sequence>MSTKRTVSGVLPDLTSKKSRIEEDSIYFLYFHEGPVGYDMYKIDVGAFSIDENASNNAVAISPVYIFCVSAICSFNLWSSWCVGRLGSFYGAAYVGRLYQNIIQKWAMVVSTSGLEGICGW</sequence>
<keyword evidence="2" id="KW-1185">Reference proteome</keyword>
<dbReference type="Proteomes" id="UP001060215">
    <property type="component" value="Chromosome 14"/>
</dbReference>
<comment type="caution">
    <text evidence="1">The sequence shown here is derived from an EMBL/GenBank/DDBJ whole genome shotgun (WGS) entry which is preliminary data.</text>
</comment>
<evidence type="ECO:0000313" key="2">
    <source>
        <dbReference type="Proteomes" id="UP001060215"/>
    </source>
</evidence>
<protein>
    <submittedName>
        <fullName evidence="1">Uncharacterized protein</fullName>
    </submittedName>
</protein>